<keyword evidence="3" id="KW-1185">Reference proteome</keyword>
<gene>
    <name evidence="2" type="ORF">O0V09_00495</name>
</gene>
<name>A0A9J6RH56_9GAMM</name>
<dbReference type="AlphaFoldDB" id="A0A9J6RH56"/>
<proteinExistence type="predicted"/>
<sequence length="88" mass="9988">MQNDLLDLKNLGNTSINWLKAIGINSYEDLKNIGPVEAYTQIKQREIKVSKVFLYALQGALTDTHWNDLAPSLKQQLVEEAEKRLSTT</sequence>
<dbReference type="InterPro" id="IPR047525">
    <property type="entry name" value="TfoX-like"/>
</dbReference>
<evidence type="ECO:0000313" key="2">
    <source>
        <dbReference type="EMBL" id="MCZ0863657.1"/>
    </source>
</evidence>
<evidence type="ECO:0000259" key="1">
    <source>
        <dbReference type="Pfam" id="PF04994"/>
    </source>
</evidence>
<dbReference type="EMBL" id="JAPTGG010000001">
    <property type="protein sequence ID" value="MCZ0863657.1"/>
    <property type="molecule type" value="Genomic_DNA"/>
</dbReference>
<comment type="caution">
    <text evidence="2">The sequence shown here is derived from an EMBL/GenBank/DDBJ whole genome shotgun (WGS) entry which is preliminary data.</text>
</comment>
<accession>A0A9J6RH56</accession>
<dbReference type="PANTHER" id="PTHR36121">
    <property type="entry name" value="PROTEIN SXY"/>
    <property type="match status" value="1"/>
</dbReference>
<evidence type="ECO:0000313" key="3">
    <source>
        <dbReference type="Proteomes" id="UP001069090"/>
    </source>
</evidence>
<dbReference type="RefSeq" id="WP_258329807.1">
    <property type="nucleotide sequence ID" value="NZ_JAPTGG010000001.1"/>
</dbReference>
<reference evidence="2 3" key="1">
    <citation type="submission" date="2022-12" db="EMBL/GenBank/DDBJ databases">
        <title>Dasania phycosphaerae sp. nov., isolated from particulate material of the south coast of Korea.</title>
        <authorList>
            <person name="Jiang Y."/>
        </authorList>
    </citation>
    <scope>NUCLEOTIDE SEQUENCE [LARGE SCALE GENOMIC DNA]</scope>
    <source>
        <strain evidence="2 3">GY-19</strain>
    </source>
</reference>
<dbReference type="PANTHER" id="PTHR36121:SF1">
    <property type="entry name" value="PROTEIN SXY"/>
    <property type="match status" value="1"/>
</dbReference>
<dbReference type="Proteomes" id="UP001069090">
    <property type="component" value="Unassembled WGS sequence"/>
</dbReference>
<dbReference type="Pfam" id="PF04994">
    <property type="entry name" value="TfoX_C"/>
    <property type="match status" value="1"/>
</dbReference>
<organism evidence="2 3">
    <name type="scientific">Dasania phycosphaerae</name>
    <dbReference type="NCBI Taxonomy" id="2950436"/>
    <lineage>
        <taxon>Bacteria</taxon>
        <taxon>Pseudomonadati</taxon>
        <taxon>Pseudomonadota</taxon>
        <taxon>Gammaproteobacteria</taxon>
        <taxon>Cellvibrionales</taxon>
        <taxon>Spongiibacteraceae</taxon>
        <taxon>Dasania</taxon>
    </lineage>
</organism>
<dbReference type="InterPro" id="IPR007077">
    <property type="entry name" value="TfoX_C"/>
</dbReference>
<protein>
    <submittedName>
        <fullName evidence="2">TfoX/Sxy family protein</fullName>
    </submittedName>
</protein>
<dbReference type="Gene3D" id="1.10.150.20">
    <property type="entry name" value="5' to 3' exonuclease, C-terminal subdomain"/>
    <property type="match status" value="1"/>
</dbReference>
<feature type="domain" description="TfoX C-terminal" evidence="1">
    <location>
        <begin position="1"/>
        <end position="80"/>
    </location>
</feature>